<comment type="caution">
    <text evidence="3">The sequence shown here is derived from an EMBL/GenBank/DDBJ whole genome shotgun (WGS) entry which is preliminary data.</text>
</comment>
<feature type="region of interest" description="Disordered" evidence="1">
    <location>
        <begin position="545"/>
        <end position="576"/>
    </location>
</feature>
<accession>A0AAD5U575</accession>
<name>A0AAD5U575_9FUNG</name>
<evidence type="ECO:0000313" key="3">
    <source>
        <dbReference type="EMBL" id="KAJ3224785.1"/>
    </source>
</evidence>
<feature type="compositionally biased region" description="Polar residues" evidence="1">
    <location>
        <begin position="142"/>
        <end position="151"/>
    </location>
</feature>
<dbReference type="EMBL" id="JADGJW010000081">
    <property type="protein sequence ID" value="KAJ3224785.1"/>
    <property type="molecule type" value="Genomic_DNA"/>
</dbReference>
<evidence type="ECO:0000259" key="2">
    <source>
        <dbReference type="Pfam" id="PF15391"/>
    </source>
</evidence>
<feature type="region of interest" description="Disordered" evidence="1">
    <location>
        <begin position="1"/>
        <end position="208"/>
    </location>
</feature>
<dbReference type="InterPro" id="IPR040120">
    <property type="entry name" value="C19orf44-like"/>
</dbReference>
<organism evidence="3 4">
    <name type="scientific">Clydaea vesicula</name>
    <dbReference type="NCBI Taxonomy" id="447962"/>
    <lineage>
        <taxon>Eukaryota</taxon>
        <taxon>Fungi</taxon>
        <taxon>Fungi incertae sedis</taxon>
        <taxon>Chytridiomycota</taxon>
        <taxon>Chytridiomycota incertae sedis</taxon>
        <taxon>Chytridiomycetes</taxon>
        <taxon>Lobulomycetales</taxon>
        <taxon>Lobulomycetaceae</taxon>
        <taxon>Clydaea</taxon>
    </lineage>
</organism>
<feature type="compositionally biased region" description="Polar residues" evidence="1">
    <location>
        <begin position="608"/>
        <end position="618"/>
    </location>
</feature>
<dbReference type="Pfam" id="PF15391">
    <property type="entry name" value="DUF4614"/>
    <property type="match status" value="1"/>
</dbReference>
<feature type="domain" description="DUF4614" evidence="2">
    <location>
        <begin position="554"/>
        <end position="722"/>
    </location>
</feature>
<reference evidence="3" key="1">
    <citation type="submission" date="2020-05" db="EMBL/GenBank/DDBJ databases">
        <title>Phylogenomic resolution of chytrid fungi.</title>
        <authorList>
            <person name="Stajich J.E."/>
            <person name="Amses K."/>
            <person name="Simmons R."/>
            <person name="Seto K."/>
            <person name="Myers J."/>
            <person name="Bonds A."/>
            <person name="Quandt C.A."/>
            <person name="Barry K."/>
            <person name="Liu P."/>
            <person name="Grigoriev I."/>
            <person name="Longcore J.E."/>
            <person name="James T.Y."/>
        </authorList>
    </citation>
    <scope>NUCLEOTIDE SEQUENCE</scope>
    <source>
        <strain evidence="3">JEL0476</strain>
    </source>
</reference>
<feature type="compositionally biased region" description="Basic residues" evidence="1">
    <location>
        <begin position="175"/>
        <end position="188"/>
    </location>
</feature>
<evidence type="ECO:0000313" key="4">
    <source>
        <dbReference type="Proteomes" id="UP001211065"/>
    </source>
</evidence>
<keyword evidence="4" id="KW-1185">Reference proteome</keyword>
<gene>
    <name evidence="3" type="ORF">HK099_007904</name>
</gene>
<feature type="compositionally biased region" description="Low complexity" evidence="1">
    <location>
        <begin position="87"/>
        <end position="97"/>
    </location>
</feature>
<dbReference type="PANTHER" id="PTHR22409:SF2">
    <property type="entry name" value="CHROMOSOME 19 OPEN READING FRAME 44"/>
    <property type="match status" value="1"/>
</dbReference>
<feature type="compositionally biased region" description="Basic and acidic residues" evidence="1">
    <location>
        <begin position="554"/>
        <end position="573"/>
    </location>
</feature>
<protein>
    <recommendedName>
        <fullName evidence="2">DUF4614 domain-containing protein</fullName>
    </recommendedName>
</protein>
<dbReference type="Proteomes" id="UP001211065">
    <property type="component" value="Unassembled WGS sequence"/>
</dbReference>
<feature type="region of interest" description="Disordered" evidence="1">
    <location>
        <begin position="592"/>
        <end position="618"/>
    </location>
</feature>
<feature type="compositionally biased region" description="Basic and acidic residues" evidence="1">
    <location>
        <begin position="28"/>
        <end position="52"/>
    </location>
</feature>
<dbReference type="PANTHER" id="PTHR22409">
    <property type="entry name" value="CHROMOSOME 19 OPEN READING FRAME 44"/>
    <property type="match status" value="1"/>
</dbReference>
<proteinExistence type="predicted"/>
<evidence type="ECO:0000256" key="1">
    <source>
        <dbReference type="SAM" id="MobiDB-lite"/>
    </source>
</evidence>
<dbReference type="InterPro" id="IPR027884">
    <property type="entry name" value="DUF4614"/>
</dbReference>
<dbReference type="AlphaFoldDB" id="A0AAD5U575"/>
<feature type="compositionally biased region" description="Basic and acidic residues" evidence="1">
    <location>
        <begin position="130"/>
        <end position="141"/>
    </location>
</feature>
<sequence length="738" mass="83833">MKRFEFNNEIEDDVSSSDKKNTFLKKPSILDRAKSHLKGDNKWKENSVKRDTTNGSQKNFKSTSSVESDSDEELKQFLSKLGNREQNSSNVNSASSSPIKQQNSYLKTPSSSPVKKEVSPAKAASPYLKKTIDLTEGKSTENKIVNISPSLLQPKKSFTIIPKHDEDLNSSTASSRKKKTSAHLKNNKRFFTESKEDVDLSEESSDSSLGSDFEAFIKSKGVVDFNEKLVEKSTEYQLNDEIEKNVNTLKKSDAIHNIGEKKVELLINHETVSSAPKGKSKVDDTTIFNTQMEVCSNSDSEDEAIITKPALKKNNGFDLKNETKVKLLQNKILTISDLFPDSEEHTSNETLPKTAMQETPKKILFEAKQDSISENVLIEEKKQEAKGSPMKIDPDIDLKTNQREQPYNRVNQYSPIPDMHGTAQSCNVQPNFQLNPQPNFQPNFQQNFQPHLQCNNPSYNQPSTPNIQLNTPYSYPLAHTEQYSFKYPEVPQQLNYNDNYGQKAFNVPNQPQFFNPFQSPASNFLSQFQPPYLNLPQFPVPQQAWMQQSFKSPSESKKIETKSKKERNSRESEYECSDFEVDEISEILDFSSSNSNDLRNNSRDNERQGSSTIGSDFAPSISSGLKNVDNTILDSINPLSSVHNQQYLNTNIPLNDTLHKLTTIQNPNQLILNELFLGQIKLIEQFVEICKRLAVSESRNSRSNYKYIKLEDVQKYIRENKKATLTMDEALEQIRLDG</sequence>